<keyword evidence="1" id="KW-0812">Transmembrane</keyword>
<organism evidence="3 4">
    <name type="scientific">Sphaerosporella brunnea</name>
    <dbReference type="NCBI Taxonomy" id="1250544"/>
    <lineage>
        <taxon>Eukaryota</taxon>
        <taxon>Fungi</taxon>
        <taxon>Dikarya</taxon>
        <taxon>Ascomycota</taxon>
        <taxon>Pezizomycotina</taxon>
        <taxon>Pezizomycetes</taxon>
        <taxon>Pezizales</taxon>
        <taxon>Pyronemataceae</taxon>
        <taxon>Sphaerosporella</taxon>
    </lineage>
</organism>
<feature type="chain" id="PRO_5023909244" description="Kelch repeat protein" evidence="2">
    <location>
        <begin position="20"/>
        <end position="575"/>
    </location>
</feature>
<evidence type="ECO:0000313" key="4">
    <source>
        <dbReference type="Proteomes" id="UP000326924"/>
    </source>
</evidence>
<protein>
    <recommendedName>
        <fullName evidence="5">Kelch repeat protein</fullName>
    </recommendedName>
</protein>
<keyword evidence="2" id="KW-0732">Signal</keyword>
<evidence type="ECO:0008006" key="5">
    <source>
        <dbReference type="Google" id="ProtNLM"/>
    </source>
</evidence>
<sequence length="575" mass="61528">MWWPNLLLLLWSAASSVNASPALQRREDSPTDVCKRWSHQTALVNGTIYIYGGQATTTAGQTSDTWNNNFLTLTVQADWNIDSPALKGLPLPSGPPKVANGYLWHDYSRIFLYGGLYSDKPVAQPDPFALWQYDITAGSWEVVKTAGGDGVQRAAEGAGVSVPGRSLGFYFGGHLDGYTTQGWSQSIARVYLKSLLEFDMGEMRFNNITASGLEKAGVPQRADGVLLFVPWGDEGILLAIGGGTNETFSQMNVIDVYDLGTKKWTKQSTDGSPPKYRVNPCAVVASAPDGSSHNIYFFGGQNLVPFADQLQYDDMYILTVPAFKWISVDMKDQSIPPARAGHTCDIVGRQMIVIGGYTSTELSCDSPGIYVFDASTLQWTTGYSAAAGGFGSGSSKNDQPYKVPQAVVDVIGGNQNGGATVTKPVKTADSDSPLATGDSGDYKYTTYIPRPTIVVSTAPDGTVSTSTVTPSPYSGGRGPNVGAIVGGVVGGIIFLVLLILGGAFWLYKRKIRELRASAAMLGGYTDKAELPAAEDRGRNTATSPGSSLDLNEMQGEPTFWGVLLSPRRSLRVVNH</sequence>
<dbReference type="SUPFAM" id="SSF50965">
    <property type="entry name" value="Galactose oxidase, central domain"/>
    <property type="match status" value="1"/>
</dbReference>
<dbReference type="Pfam" id="PF24681">
    <property type="entry name" value="Kelch_KLHDC2_KLHL20_DRC7"/>
    <property type="match status" value="1"/>
</dbReference>
<dbReference type="GO" id="GO:0005737">
    <property type="term" value="C:cytoplasm"/>
    <property type="evidence" value="ECO:0007669"/>
    <property type="project" value="TreeGrafter"/>
</dbReference>
<feature type="signal peptide" evidence="2">
    <location>
        <begin position="1"/>
        <end position="19"/>
    </location>
</feature>
<dbReference type="EMBL" id="VXIS01000124">
    <property type="protein sequence ID" value="KAA8902957.1"/>
    <property type="molecule type" value="Genomic_DNA"/>
</dbReference>
<dbReference type="PANTHER" id="PTHR46461">
    <property type="entry name" value="KELCH DOMAIN-CONTAINING PROTEIN 3"/>
    <property type="match status" value="1"/>
</dbReference>
<evidence type="ECO:0000256" key="1">
    <source>
        <dbReference type="SAM" id="Phobius"/>
    </source>
</evidence>
<dbReference type="PANTHER" id="PTHR46461:SF2">
    <property type="entry name" value="ATTRACTIN"/>
    <property type="match status" value="1"/>
</dbReference>
<keyword evidence="4" id="KW-1185">Reference proteome</keyword>
<keyword evidence="1" id="KW-0472">Membrane</keyword>
<gene>
    <name evidence="3" type="ORF">FN846DRAFT_814153</name>
</gene>
<reference evidence="3 4" key="1">
    <citation type="submission" date="2019-09" db="EMBL/GenBank/DDBJ databases">
        <title>Draft genome of the ectomycorrhizal ascomycete Sphaerosporella brunnea.</title>
        <authorList>
            <consortium name="DOE Joint Genome Institute"/>
            <person name="Benucci G.M."/>
            <person name="Marozzi G."/>
            <person name="Antonielli L."/>
            <person name="Sanchez S."/>
            <person name="Marco P."/>
            <person name="Wang X."/>
            <person name="Falini L.B."/>
            <person name="Barry K."/>
            <person name="Haridas S."/>
            <person name="Lipzen A."/>
            <person name="Labutti K."/>
            <person name="Grigoriev I.V."/>
            <person name="Murat C."/>
            <person name="Martin F."/>
            <person name="Albertini E."/>
            <person name="Donnini D."/>
            <person name="Bonito G."/>
        </authorList>
    </citation>
    <scope>NUCLEOTIDE SEQUENCE [LARGE SCALE GENOMIC DNA]</scope>
    <source>
        <strain evidence="3 4">Sb_GMNB300</strain>
    </source>
</reference>
<feature type="transmembrane region" description="Helical" evidence="1">
    <location>
        <begin position="481"/>
        <end position="507"/>
    </location>
</feature>
<dbReference type="InParanoid" id="A0A5J5EUJ0"/>
<proteinExistence type="predicted"/>
<name>A0A5J5EUJ0_9PEZI</name>
<dbReference type="Proteomes" id="UP000326924">
    <property type="component" value="Unassembled WGS sequence"/>
</dbReference>
<accession>A0A5J5EUJ0</accession>
<evidence type="ECO:0000256" key="2">
    <source>
        <dbReference type="SAM" id="SignalP"/>
    </source>
</evidence>
<dbReference type="InterPro" id="IPR015915">
    <property type="entry name" value="Kelch-typ_b-propeller"/>
</dbReference>
<dbReference type="Gene3D" id="2.120.10.80">
    <property type="entry name" value="Kelch-type beta propeller"/>
    <property type="match status" value="2"/>
</dbReference>
<evidence type="ECO:0000313" key="3">
    <source>
        <dbReference type="EMBL" id="KAA8902957.1"/>
    </source>
</evidence>
<dbReference type="InterPro" id="IPR052637">
    <property type="entry name" value="KLHDC3-like"/>
</dbReference>
<dbReference type="AlphaFoldDB" id="A0A5J5EUJ0"/>
<comment type="caution">
    <text evidence="3">The sequence shown here is derived from an EMBL/GenBank/DDBJ whole genome shotgun (WGS) entry which is preliminary data.</text>
</comment>
<dbReference type="InterPro" id="IPR011043">
    <property type="entry name" value="Gal_Oxase/kelch_b-propeller"/>
</dbReference>
<dbReference type="OrthoDB" id="10251809at2759"/>
<dbReference type="GO" id="GO:0003682">
    <property type="term" value="F:chromatin binding"/>
    <property type="evidence" value="ECO:0007669"/>
    <property type="project" value="InterPro"/>
</dbReference>
<keyword evidence="1" id="KW-1133">Transmembrane helix</keyword>